<evidence type="ECO:0000313" key="3">
    <source>
        <dbReference type="Proteomes" id="UP001642464"/>
    </source>
</evidence>
<sequence>MEVVLAEEEDHEESDFQDESVGGPGASGECREKHDVFDHLCAVVISDHSLYCYHSEHVECEWITSSVGTWLQRTSDHKKALERFRSTLPLVRNYFNVLWPGVAWTPRQSKFLSGESREGQGHFFRENTIPTSVFMAYILLCTSHPRRQLEARKFSVKAFQGLVHKLISTVGEVRFSFRQIQGSQDPRSEPFVTLTVTSSMMMETENLFVDHVRDSLEEEWDLDRESMDKPWIYSSFERITLQEWLAFCLDPSHKRWLAQLVLPNTYSLLTQIAYCIDTRLCDLAAKHSEVSSWGKKRLPVAVSTEIKRSISEELWKGKDSCLQQEKFLSKAAANALQRFKPTKIQLANFTAKVAYNAQFVYYFHARERLRKARVYHWYMDGSAIGGYPSELIFIWSPEEKDDGVDEDSASGSSLAEGEAANSSAEPKPRLSSKAELYRAYSGKSPTALFQEFMLDSSLREAAILITVVASPLEHKYANDLKAQKQGFESMLQWNCERARGSSWTKTAIDLIAQAFSDDLASELGLCSFCKPPLDERKLLESAFSFGCKLASGLIWRNMAYKLGMPGAAVAMLSHDVDERTETMKSLRTMFDAVLHLAKSQNSKLLSQLLEDIGWHKETLALDIMAMCQQSNYDASDRELIKLMSRLSDSKLVEEFNAVTDVNGTFPRRPDDIVDDKISSAGPSADAISAAAMAFVLADIAADFENLPHAELGGSAATMVLPKCCSNKALFWP</sequence>
<reference evidence="2 3" key="1">
    <citation type="submission" date="2024-02" db="EMBL/GenBank/DDBJ databases">
        <authorList>
            <person name="Chen Y."/>
            <person name="Shah S."/>
            <person name="Dougan E. K."/>
            <person name="Thang M."/>
            <person name="Chan C."/>
        </authorList>
    </citation>
    <scope>NUCLEOTIDE SEQUENCE [LARGE SCALE GENOMIC DNA]</scope>
</reference>
<dbReference type="EMBL" id="CAXAMM010010002">
    <property type="protein sequence ID" value="CAK9022065.1"/>
    <property type="molecule type" value="Genomic_DNA"/>
</dbReference>
<protein>
    <submittedName>
        <fullName evidence="2">Uncharacterized protein</fullName>
    </submittedName>
</protein>
<name>A0ABP0K5K7_9DINO</name>
<gene>
    <name evidence="2" type="ORF">SCF082_LOCUS15631</name>
</gene>
<evidence type="ECO:0000256" key="1">
    <source>
        <dbReference type="SAM" id="MobiDB-lite"/>
    </source>
</evidence>
<comment type="caution">
    <text evidence="2">The sequence shown here is derived from an EMBL/GenBank/DDBJ whole genome shotgun (WGS) entry which is preliminary data.</text>
</comment>
<feature type="region of interest" description="Disordered" evidence="1">
    <location>
        <begin position="1"/>
        <end position="28"/>
    </location>
</feature>
<feature type="compositionally biased region" description="Acidic residues" evidence="1">
    <location>
        <begin position="1"/>
        <end position="18"/>
    </location>
</feature>
<evidence type="ECO:0000313" key="2">
    <source>
        <dbReference type="EMBL" id="CAK9022065.1"/>
    </source>
</evidence>
<dbReference type="Proteomes" id="UP001642464">
    <property type="component" value="Unassembled WGS sequence"/>
</dbReference>
<feature type="compositionally biased region" description="Low complexity" evidence="1">
    <location>
        <begin position="409"/>
        <end position="425"/>
    </location>
</feature>
<proteinExistence type="predicted"/>
<feature type="region of interest" description="Disordered" evidence="1">
    <location>
        <begin position="402"/>
        <end position="429"/>
    </location>
</feature>
<organism evidence="2 3">
    <name type="scientific">Durusdinium trenchii</name>
    <dbReference type="NCBI Taxonomy" id="1381693"/>
    <lineage>
        <taxon>Eukaryota</taxon>
        <taxon>Sar</taxon>
        <taxon>Alveolata</taxon>
        <taxon>Dinophyceae</taxon>
        <taxon>Suessiales</taxon>
        <taxon>Symbiodiniaceae</taxon>
        <taxon>Durusdinium</taxon>
    </lineage>
</organism>
<keyword evidence="3" id="KW-1185">Reference proteome</keyword>
<accession>A0ABP0K5K7</accession>